<protein>
    <recommendedName>
        <fullName evidence="5">Lipoprotein</fullName>
    </recommendedName>
</protein>
<keyword evidence="2" id="KW-0732">Signal</keyword>
<feature type="compositionally biased region" description="Basic and acidic residues" evidence="1">
    <location>
        <begin position="54"/>
        <end position="66"/>
    </location>
</feature>
<organism evidence="3 4">
    <name type="scientific">Desulfitobacterium hafniense DP7</name>
    <dbReference type="NCBI Taxonomy" id="537010"/>
    <lineage>
        <taxon>Bacteria</taxon>
        <taxon>Bacillati</taxon>
        <taxon>Bacillota</taxon>
        <taxon>Clostridia</taxon>
        <taxon>Eubacteriales</taxon>
        <taxon>Desulfitobacteriaceae</taxon>
        <taxon>Desulfitobacterium</taxon>
    </lineage>
</organism>
<feature type="compositionally biased region" description="Polar residues" evidence="1">
    <location>
        <begin position="30"/>
        <end position="52"/>
    </location>
</feature>
<gene>
    <name evidence="3" type="ORF">HMPREF0322_01627</name>
</gene>
<dbReference type="RefSeq" id="WP_005810855.1">
    <property type="nucleotide sequence ID" value="NZ_JH414460.1"/>
</dbReference>
<evidence type="ECO:0000313" key="3">
    <source>
        <dbReference type="EMBL" id="EHL07733.1"/>
    </source>
</evidence>
<reference evidence="3 4" key="1">
    <citation type="submission" date="2011-08" db="EMBL/GenBank/DDBJ databases">
        <authorList>
            <person name="Weinstock G."/>
            <person name="Sodergren E."/>
            <person name="Clifton S."/>
            <person name="Fulton L."/>
            <person name="Fulton B."/>
            <person name="Courtney L."/>
            <person name="Fronick C."/>
            <person name="Harrison M."/>
            <person name="Strong C."/>
            <person name="Farmer C."/>
            <person name="Delahaunty K."/>
            <person name="Markovic C."/>
            <person name="Hall O."/>
            <person name="Minx P."/>
            <person name="Tomlinson C."/>
            <person name="Mitreva M."/>
            <person name="Hou S."/>
            <person name="Chen J."/>
            <person name="Wollam A."/>
            <person name="Pepin K.H."/>
            <person name="Johnson M."/>
            <person name="Bhonagiri V."/>
            <person name="Zhang X."/>
            <person name="Suruliraj S."/>
            <person name="Warren W."/>
            <person name="Chinwalla A."/>
            <person name="Mardis E.R."/>
            <person name="Wilson R.K."/>
        </authorList>
    </citation>
    <scope>NUCLEOTIDE SEQUENCE [LARGE SCALE GENOMIC DNA]</scope>
    <source>
        <strain evidence="3 4">DP7</strain>
    </source>
</reference>
<dbReference type="PROSITE" id="PS51257">
    <property type="entry name" value="PROKAR_LIPOPROTEIN"/>
    <property type="match status" value="1"/>
</dbReference>
<evidence type="ECO:0000256" key="1">
    <source>
        <dbReference type="SAM" id="MobiDB-lite"/>
    </source>
</evidence>
<evidence type="ECO:0000313" key="4">
    <source>
        <dbReference type="Proteomes" id="UP000004416"/>
    </source>
</evidence>
<dbReference type="EMBL" id="AFZX01000039">
    <property type="protein sequence ID" value="EHL07733.1"/>
    <property type="molecule type" value="Genomic_DNA"/>
</dbReference>
<comment type="caution">
    <text evidence="3">The sequence shown here is derived from an EMBL/GenBank/DDBJ whole genome shotgun (WGS) entry which is preliminary data.</text>
</comment>
<evidence type="ECO:0000256" key="2">
    <source>
        <dbReference type="SAM" id="SignalP"/>
    </source>
</evidence>
<dbReference type="HOGENOM" id="CLU_1632725_0_0_9"/>
<name>G9XL16_DESHA</name>
<accession>G9XL16</accession>
<dbReference type="Proteomes" id="UP000004416">
    <property type="component" value="Unassembled WGS sequence"/>
</dbReference>
<sequence>MMKKIVLIGAVFILICSMLSACGKVSNNKQNASDISSSQNSNIKANTDSSSLEQDDKTHHKAEGVEGKASIENISVKGGKIDFQIKNLTIDNRLRSAYLEYVPLKEGEEKEPYPLDCDKLNIPAHDISDVFSFNPQKPLGREGIIRIKKLVFENGKDNYSTE</sequence>
<feature type="chain" id="PRO_5039162488" description="Lipoprotein" evidence="2">
    <location>
        <begin position="22"/>
        <end position="162"/>
    </location>
</feature>
<dbReference type="PATRIC" id="fig|537010.4.peg.1513"/>
<evidence type="ECO:0008006" key="5">
    <source>
        <dbReference type="Google" id="ProtNLM"/>
    </source>
</evidence>
<feature type="region of interest" description="Disordered" evidence="1">
    <location>
        <begin position="30"/>
        <end position="66"/>
    </location>
</feature>
<proteinExistence type="predicted"/>
<dbReference type="AlphaFoldDB" id="G9XL16"/>
<feature type="signal peptide" evidence="2">
    <location>
        <begin position="1"/>
        <end position="21"/>
    </location>
</feature>